<dbReference type="SUPFAM" id="SSF51735">
    <property type="entry name" value="NAD(P)-binding Rossmann-fold domains"/>
    <property type="match status" value="1"/>
</dbReference>
<evidence type="ECO:0000256" key="1">
    <source>
        <dbReference type="ARBA" id="ARBA00023002"/>
    </source>
</evidence>
<accession>A0A8H6HJV8</accession>
<dbReference type="Gene3D" id="3.30.360.10">
    <property type="entry name" value="Dihydrodipicolinate Reductase, domain 2"/>
    <property type="match status" value="1"/>
</dbReference>
<keyword evidence="1" id="KW-0560">Oxidoreductase</keyword>
<dbReference type="InterPro" id="IPR055080">
    <property type="entry name" value="Gal80p-like_C"/>
</dbReference>
<organism evidence="4 5">
    <name type="scientific">Ephemerocybe angulata</name>
    <dbReference type="NCBI Taxonomy" id="980116"/>
    <lineage>
        <taxon>Eukaryota</taxon>
        <taxon>Fungi</taxon>
        <taxon>Dikarya</taxon>
        <taxon>Basidiomycota</taxon>
        <taxon>Agaricomycotina</taxon>
        <taxon>Agaricomycetes</taxon>
        <taxon>Agaricomycetidae</taxon>
        <taxon>Agaricales</taxon>
        <taxon>Agaricineae</taxon>
        <taxon>Psathyrellaceae</taxon>
        <taxon>Ephemerocybe</taxon>
    </lineage>
</organism>
<dbReference type="GO" id="GO:0016491">
    <property type="term" value="F:oxidoreductase activity"/>
    <property type="evidence" value="ECO:0007669"/>
    <property type="project" value="UniProtKB-KW"/>
</dbReference>
<dbReference type="PANTHER" id="PTHR43818">
    <property type="entry name" value="BCDNA.GH03377"/>
    <property type="match status" value="1"/>
</dbReference>
<gene>
    <name evidence="4" type="ORF">DFP72DRAFT_916562</name>
</gene>
<dbReference type="SUPFAM" id="SSF55347">
    <property type="entry name" value="Glyceraldehyde-3-phosphate dehydrogenase-like, C-terminal domain"/>
    <property type="match status" value="1"/>
</dbReference>
<evidence type="ECO:0000313" key="5">
    <source>
        <dbReference type="Proteomes" id="UP000521943"/>
    </source>
</evidence>
<evidence type="ECO:0000313" key="4">
    <source>
        <dbReference type="EMBL" id="KAF6748374.1"/>
    </source>
</evidence>
<comment type="caution">
    <text evidence="4">The sequence shown here is derived from an EMBL/GenBank/DDBJ whole genome shotgun (WGS) entry which is preliminary data.</text>
</comment>
<dbReference type="InterPro" id="IPR000683">
    <property type="entry name" value="Gfo/Idh/MocA-like_OxRdtase_N"/>
</dbReference>
<evidence type="ECO:0000259" key="3">
    <source>
        <dbReference type="Pfam" id="PF22685"/>
    </source>
</evidence>
<dbReference type="Pfam" id="PF22685">
    <property type="entry name" value="Gal80p_C-like"/>
    <property type="match status" value="1"/>
</dbReference>
<feature type="domain" description="Gfo/Idh/MocA-like oxidoreductase N-terminal" evidence="2">
    <location>
        <begin position="12"/>
        <end position="141"/>
    </location>
</feature>
<dbReference type="InterPro" id="IPR036291">
    <property type="entry name" value="NAD(P)-bd_dom_sf"/>
</dbReference>
<sequence>MASTTTPNGPVRIGFVGLSSGGWAATAIAPALLDPEVRKQFKVVAISTTNAESAAASATKYSEFFGHEVKAYHGDVEQILSDPDVDLLAIAVKPEYHRSIAEKAIAHGKPFFLEWQAGKNVEDTLELARLANEKGVKSLVGLQGRQTNVIKKIRNIVESRKIGRLLSVNVNLLFPRSMGIWAPNNIARYAHIVDRSNKVTLISSAFAHFLEIFLQTLGPLSRVSASGTILFPTVTIVDDVTHEPTGKTLPNQYPDHITITGVLKDSGAWVTITIRLGHPSGPGRTELLWEIDGEDGTVKVEDTRPVGGLLSAHDPEHIHLNGEKLNWITAEDGEAYDNPVPFIKSTWLEFSKGKENGGHFMDINDAAKHRQVLEAIEASLFEGGRWIDL</sequence>
<dbReference type="GO" id="GO:0000166">
    <property type="term" value="F:nucleotide binding"/>
    <property type="evidence" value="ECO:0007669"/>
    <property type="project" value="InterPro"/>
</dbReference>
<dbReference type="EMBL" id="JACGCI010000071">
    <property type="protein sequence ID" value="KAF6748374.1"/>
    <property type="molecule type" value="Genomic_DNA"/>
</dbReference>
<dbReference type="AlphaFoldDB" id="A0A8H6HJV8"/>
<name>A0A8H6HJV8_9AGAR</name>
<keyword evidence="5" id="KW-1185">Reference proteome</keyword>
<dbReference type="OrthoDB" id="64915at2759"/>
<proteinExistence type="predicted"/>
<dbReference type="InterPro" id="IPR050463">
    <property type="entry name" value="Gfo/Idh/MocA_oxidrdct_glycsds"/>
</dbReference>
<dbReference type="Proteomes" id="UP000521943">
    <property type="component" value="Unassembled WGS sequence"/>
</dbReference>
<dbReference type="PANTHER" id="PTHR43818:SF11">
    <property type="entry name" value="BCDNA.GH03377"/>
    <property type="match status" value="1"/>
</dbReference>
<reference evidence="4 5" key="1">
    <citation type="submission" date="2020-07" db="EMBL/GenBank/DDBJ databases">
        <title>Comparative genomics of pyrophilous fungi reveals a link between fire events and developmental genes.</title>
        <authorList>
            <consortium name="DOE Joint Genome Institute"/>
            <person name="Steindorff A.S."/>
            <person name="Carver A."/>
            <person name="Calhoun S."/>
            <person name="Stillman K."/>
            <person name="Liu H."/>
            <person name="Lipzen A."/>
            <person name="Pangilinan J."/>
            <person name="Labutti K."/>
            <person name="Bruns T.D."/>
            <person name="Grigoriev I.V."/>
        </authorList>
    </citation>
    <scope>NUCLEOTIDE SEQUENCE [LARGE SCALE GENOMIC DNA]</scope>
    <source>
        <strain evidence="4 5">CBS 144469</strain>
    </source>
</reference>
<dbReference type="Pfam" id="PF01408">
    <property type="entry name" value="GFO_IDH_MocA"/>
    <property type="match status" value="1"/>
</dbReference>
<evidence type="ECO:0000259" key="2">
    <source>
        <dbReference type="Pfam" id="PF01408"/>
    </source>
</evidence>
<dbReference type="Gene3D" id="3.40.50.720">
    <property type="entry name" value="NAD(P)-binding Rossmann-like Domain"/>
    <property type="match status" value="1"/>
</dbReference>
<protein>
    <submittedName>
        <fullName evidence="4">NAD-binding Rossmann fold oxidoreductase</fullName>
    </submittedName>
</protein>
<feature type="domain" description="Gal80p-like C-terminal" evidence="3">
    <location>
        <begin position="149"/>
        <end position="301"/>
    </location>
</feature>